<proteinExistence type="predicted"/>
<dbReference type="EMBL" id="JAMYWD010000004">
    <property type="protein sequence ID" value="KAJ4972844.1"/>
    <property type="molecule type" value="Genomic_DNA"/>
</dbReference>
<name>A0A9Q0KLT0_9MAGN</name>
<reference evidence="1" key="1">
    <citation type="journal article" date="2023" name="Plant J.">
        <title>The genome of the king protea, Protea cynaroides.</title>
        <authorList>
            <person name="Chang J."/>
            <person name="Duong T.A."/>
            <person name="Schoeman C."/>
            <person name="Ma X."/>
            <person name="Roodt D."/>
            <person name="Barker N."/>
            <person name="Li Z."/>
            <person name="Van de Peer Y."/>
            <person name="Mizrachi E."/>
        </authorList>
    </citation>
    <scope>NUCLEOTIDE SEQUENCE</scope>
    <source>
        <tissue evidence="1">Young leaves</tissue>
    </source>
</reference>
<dbReference type="AlphaFoldDB" id="A0A9Q0KLT0"/>
<protein>
    <submittedName>
        <fullName evidence="1">Uncharacterized protein</fullName>
    </submittedName>
</protein>
<organism evidence="1 2">
    <name type="scientific">Protea cynaroides</name>
    <dbReference type="NCBI Taxonomy" id="273540"/>
    <lineage>
        <taxon>Eukaryota</taxon>
        <taxon>Viridiplantae</taxon>
        <taxon>Streptophyta</taxon>
        <taxon>Embryophyta</taxon>
        <taxon>Tracheophyta</taxon>
        <taxon>Spermatophyta</taxon>
        <taxon>Magnoliopsida</taxon>
        <taxon>Proteales</taxon>
        <taxon>Proteaceae</taxon>
        <taxon>Protea</taxon>
    </lineage>
</organism>
<accession>A0A9Q0KLT0</accession>
<dbReference type="Proteomes" id="UP001141806">
    <property type="component" value="Unassembled WGS sequence"/>
</dbReference>
<evidence type="ECO:0000313" key="1">
    <source>
        <dbReference type="EMBL" id="KAJ4972844.1"/>
    </source>
</evidence>
<gene>
    <name evidence="1" type="ORF">NE237_006018</name>
</gene>
<keyword evidence="2" id="KW-1185">Reference proteome</keyword>
<comment type="caution">
    <text evidence="1">The sequence shown here is derived from an EMBL/GenBank/DDBJ whole genome shotgun (WGS) entry which is preliminary data.</text>
</comment>
<sequence>MDSNLVLANGGDKQPDHQHQELATVIPNQPCEIPIVLHQLRLITLQLQVIPILFSQRQASKRPPKHIPNGAIPHPTIPKIHDKNSNLVNCPADGLVDIVL</sequence>
<evidence type="ECO:0000313" key="2">
    <source>
        <dbReference type="Proteomes" id="UP001141806"/>
    </source>
</evidence>